<dbReference type="Proteomes" id="UP000037505">
    <property type="component" value="Unassembled WGS sequence"/>
</dbReference>
<dbReference type="SUPFAM" id="SSF53335">
    <property type="entry name" value="S-adenosyl-L-methionine-dependent methyltransferases"/>
    <property type="match status" value="1"/>
</dbReference>
<dbReference type="InterPro" id="IPR026669">
    <property type="entry name" value="Arsenite_MeTrfase-like"/>
</dbReference>
<evidence type="ECO:0000256" key="5">
    <source>
        <dbReference type="ARBA" id="ARBA00034545"/>
    </source>
</evidence>
<keyword evidence="1" id="KW-0808">Transferase</keyword>
<evidence type="ECO:0000256" key="2">
    <source>
        <dbReference type="ARBA" id="ARBA00022691"/>
    </source>
</evidence>
<comment type="catalytic activity">
    <reaction evidence="8">
        <text>arsenic triglutathione + 3 [thioredoxin]-dithiol + 3 S-adenosyl-L-methionine = trimethylarsine + 3 [thioredoxin]-disulfide + 3 glutathione + 3 S-adenosyl-L-homocysteine + 3 H(+)</text>
        <dbReference type="Rhea" id="RHEA:69432"/>
        <dbReference type="Rhea" id="RHEA-COMP:10698"/>
        <dbReference type="Rhea" id="RHEA-COMP:10700"/>
        <dbReference type="ChEBI" id="CHEBI:15378"/>
        <dbReference type="ChEBI" id="CHEBI:27130"/>
        <dbReference type="ChEBI" id="CHEBI:29950"/>
        <dbReference type="ChEBI" id="CHEBI:50058"/>
        <dbReference type="ChEBI" id="CHEBI:57856"/>
        <dbReference type="ChEBI" id="CHEBI:57925"/>
        <dbReference type="ChEBI" id="CHEBI:59789"/>
        <dbReference type="ChEBI" id="CHEBI:183640"/>
        <dbReference type="EC" id="2.1.1.137"/>
    </reaction>
</comment>
<dbReference type="AlphaFoldDB" id="A0A0L1J5S1"/>
<dbReference type="Pfam" id="PF13847">
    <property type="entry name" value="Methyltransf_31"/>
    <property type="match status" value="1"/>
</dbReference>
<gene>
    <name evidence="10" type="ORF">ANOM_005286</name>
</gene>
<evidence type="ECO:0000256" key="7">
    <source>
        <dbReference type="ARBA" id="ARBA00047943"/>
    </source>
</evidence>
<dbReference type="EMBL" id="JNOM01000092">
    <property type="protein sequence ID" value="KNG87089.1"/>
    <property type="molecule type" value="Genomic_DNA"/>
</dbReference>
<reference evidence="10 11" key="1">
    <citation type="submission" date="2014-06" db="EMBL/GenBank/DDBJ databases">
        <title>The Genome of the Aflatoxigenic Filamentous Fungus Aspergillus nomius.</title>
        <authorList>
            <person name="Moore M.G."/>
            <person name="Shannon B.M."/>
            <person name="Brian M.M."/>
        </authorList>
    </citation>
    <scope>NUCLEOTIDE SEQUENCE [LARGE SCALE GENOMIC DNA]</scope>
    <source>
        <strain evidence="10 11">NRRL 13137</strain>
    </source>
</reference>
<dbReference type="GeneID" id="26807090"/>
<dbReference type="PANTHER" id="PTHR43675">
    <property type="entry name" value="ARSENITE METHYLTRANSFERASE"/>
    <property type="match status" value="1"/>
</dbReference>
<dbReference type="Gene3D" id="3.40.50.150">
    <property type="entry name" value="Vaccinia Virus protein VP39"/>
    <property type="match status" value="1"/>
</dbReference>
<name>A0A0L1J5S1_ASPN3</name>
<evidence type="ECO:0000256" key="1">
    <source>
        <dbReference type="ARBA" id="ARBA00022679"/>
    </source>
</evidence>
<protein>
    <recommendedName>
        <fullName evidence="5">Arsenite methyltransferase</fullName>
        <ecNumber evidence="4">2.1.1.137</ecNumber>
    </recommendedName>
</protein>
<keyword evidence="2" id="KW-0949">S-adenosyl-L-methionine</keyword>
<dbReference type="NCBIfam" id="NF008823">
    <property type="entry name" value="PRK11873.1"/>
    <property type="match status" value="1"/>
</dbReference>
<evidence type="ECO:0000259" key="9">
    <source>
        <dbReference type="Pfam" id="PF13847"/>
    </source>
</evidence>
<comment type="catalytic activity">
    <reaction evidence="6">
        <text>arsenic triglutathione + [thioredoxin]-dithiol + S-adenosyl-L-methionine + 2 H2O = methylarsonous acid + [thioredoxin]-disulfide + 3 glutathione + S-adenosyl-L-homocysteine + H(+)</text>
        <dbReference type="Rhea" id="RHEA:69460"/>
        <dbReference type="Rhea" id="RHEA-COMP:10698"/>
        <dbReference type="Rhea" id="RHEA-COMP:10700"/>
        <dbReference type="ChEBI" id="CHEBI:15377"/>
        <dbReference type="ChEBI" id="CHEBI:15378"/>
        <dbReference type="ChEBI" id="CHEBI:17826"/>
        <dbReference type="ChEBI" id="CHEBI:29950"/>
        <dbReference type="ChEBI" id="CHEBI:50058"/>
        <dbReference type="ChEBI" id="CHEBI:57856"/>
        <dbReference type="ChEBI" id="CHEBI:57925"/>
        <dbReference type="ChEBI" id="CHEBI:59789"/>
        <dbReference type="ChEBI" id="CHEBI:183640"/>
        <dbReference type="EC" id="2.1.1.137"/>
    </reaction>
</comment>
<dbReference type="OrthoDB" id="10017101at2759"/>
<accession>A0A0L1J5S1</accession>
<feature type="domain" description="Methyltransferase" evidence="9">
    <location>
        <begin position="66"/>
        <end position="214"/>
    </location>
</feature>
<evidence type="ECO:0000313" key="11">
    <source>
        <dbReference type="Proteomes" id="UP000037505"/>
    </source>
</evidence>
<dbReference type="PANTHER" id="PTHR43675:SF8">
    <property type="entry name" value="ARSENITE METHYLTRANSFERASE"/>
    <property type="match status" value="1"/>
</dbReference>
<organism evidence="10 11">
    <name type="scientific">Aspergillus nomiae NRRL (strain ATCC 15546 / NRRL 13137 / CBS 260.88 / M93)</name>
    <dbReference type="NCBI Taxonomy" id="1509407"/>
    <lineage>
        <taxon>Eukaryota</taxon>
        <taxon>Fungi</taxon>
        <taxon>Dikarya</taxon>
        <taxon>Ascomycota</taxon>
        <taxon>Pezizomycotina</taxon>
        <taxon>Eurotiomycetes</taxon>
        <taxon>Eurotiomycetidae</taxon>
        <taxon>Eurotiales</taxon>
        <taxon>Aspergillaceae</taxon>
        <taxon>Aspergillus</taxon>
        <taxon>Aspergillus subgen. Circumdati</taxon>
    </lineage>
</organism>
<evidence type="ECO:0000313" key="10">
    <source>
        <dbReference type="EMBL" id="KNG87089.1"/>
    </source>
</evidence>
<evidence type="ECO:0000256" key="4">
    <source>
        <dbReference type="ARBA" id="ARBA00034521"/>
    </source>
</evidence>
<comment type="caution">
    <text evidence="10">The sequence shown here is derived from an EMBL/GenBank/DDBJ whole genome shotgun (WGS) entry which is preliminary data.</text>
</comment>
<comment type="similarity">
    <text evidence="3">Belongs to the methyltransferase superfamily. Arsenite methyltransferase family.</text>
</comment>
<keyword evidence="11" id="KW-1185">Reference proteome</keyword>
<dbReference type="InterPro" id="IPR029063">
    <property type="entry name" value="SAM-dependent_MTases_sf"/>
</dbReference>
<dbReference type="GO" id="GO:0030791">
    <property type="term" value="F:arsenite methyltransferase activity"/>
    <property type="evidence" value="ECO:0007669"/>
    <property type="project" value="UniProtKB-EC"/>
</dbReference>
<evidence type="ECO:0000256" key="8">
    <source>
        <dbReference type="ARBA" id="ARBA00048428"/>
    </source>
</evidence>
<evidence type="ECO:0000256" key="3">
    <source>
        <dbReference type="ARBA" id="ARBA00034487"/>
    </source>
</evidence>
<evidence type="ECO:0000256" key="6">
    <source>
        <dbReference type="ARBA" id="ARBA00047941"/>
    </source>
</evidence>
<dbReference type="EC" id="2.1.1.137" evidence="4"/>
<proteinExistence type="inferred from homology"/>
<sequence>MCDNTYNLVQSRYGDIAKQSTNVQQHDNEEEIARAFGYSAEDLSSLPGKTNLGLSCGNPVGFANVKEGETVLDLGSGSGIDVLLAARKVGPNGQAIGVDMTRSMIELAEKNTQKAELSNAKFIESNIKSIPLSDSSVDCIISNCVINLVPATDKAAVFREIARLLKPGGRVAISDILARKPLPDHITNNMALYVGCVAGAGQIVEYEEYLRQAGFEGMYTAIMRALGIDLFIGVFIVDTKSDLNLYKESSYLPQSSCCGGGLERKGTPSDIAALDFNEWVGSFQIYAVKA</sequence>
<dbReference type="STRING" id="1509407.A0A0L1J5S1"/>
<comment type="catalytic activity">
    <reaction evidence="7">
        <text>arsenic triglutathione + 2 [thioredoxin]-dithiol + 2 S-adenosyl-L-methionine + H2O = dimethylarsinous acid + 2 [thioredoxin]-disulfide + 3 glutathione + 2 S-adenosyl-L-homocysteine + 2 H(+)</text>
        <dbReference type="Rhea" id="RHEA:69464"/>
        <dbReference type="Rhea" id="RHEA-COMP:10698"/>
        <dbReference type="Rhea" id="RHEA-COMP:10700"/>
        <dbReference type="ChEBI" id="CHEBI:15377"/>
        <dbReference type="ChEBI" id="CHEBI:15378"/>
        <dbReference type="ChEBI" id="CHEBI:23808"/>
        <dbReference type="ChEBI" id="CHEBI:29950"/>
        <dbReference type="ChEBI" id="CHEBI:50058"/>
        <dbReference type="ChEBI" id="CHEBI:57856"/>
        <dbReference type="ChEBI" id="CHEBI:57925"/>
        <dbReference type="ChEBI" id="CHEBI:59789"/>
        <dbReference type="ChEBI" id="CHEBI:183640"/>
        <dbReference type="EC" id="2.1.1.137"/>
    </reaction>
</comment>
<dbReference type="RefSeq" id="XP_015408012.1">
    <property type="nucleotide sequence ID" value="XM_015550543.1"/>
</dbReference>
<dbReference type="InterPro" id="IPR025714">
    <property type="entry name" value="Methyltranfer_dom"/>
</dbReference>
<dbReference type="CDD" id="cd02440">
    <property type="entry name" value="AdoMet_MTases"/>
    <property type="match status" value="1"/>
</dbReference>